<dbReference type="Pfam" id="PF24883">
    <property type="entry name" value="NPHP3_N"/>
    <property type="match status" value="1"/>
</dbReference>
<evidence type="ECO:0000313" key="6">
    <source>
        <dbReference type="EMBL" id="KIM93223.1"/>
    </source>
</evidence>
<dbReference type="Proteomes" id="UP000054321">
    <property type="component" value="Unassembled WGS sequence"/>
</dbReference>
<dbReference type="SUPFAM" id="SSF52540">
    <property type="entry name" value="P-loop containing nucleoside triphosphate hydrolases"/>
    <property type="match status" value="1"/>
</dbReference>
<protein>
    <submittedName>
        <fullName evidence="6">Uncharacterized protein</fullName>
    </submittedName>
</protein>
<feature type="domain" description="Nephrocystin 3-like N-terminal" evidence="5">
    <location>
        <begin position="322"/>
        <end position="488"/>
    </location>
</feature>
<evidence type="ECO:0000259" key="3">
    <source>
        <dbReference type="Pfam" id="PF12697"/>
    </source>
</evidence>
<dbReference type="InterPro" id="IPR054471">
    <property type="entry name" value="GPIID_WHD"/>
</dbReference>
<dbReference type="OrthoDB" id="194358at2759"/>
<evidence type="ECO:0000259" key="5">
    <source>
        <dbReference type="Pfam" id="PF24883"/>
    </source>
</evidence>
<reference evidence="6 7" key="1">
    <citation type="submission" date="2014-04" db="EMBL/GenBank/DDBJ databases">
        <authorList>
            <consortium name="DOE Joint Genome Institute"/>
            <person name="Kuo A."/>
            <person name="Martino E."/>
            <person name="Perotto S."/>
            <person name="Kohler A."/>
            <person name="Nagy L.G."/>
            <person name="Floudas D."/>
            <person name="Copeland A."/>
            <person name="Barry K.W."/>
            <person name="Cichocki N."/>
            <person name="Veneault-Fourrey C."/>
            <person name="LaButti K."/>
            <person name="Lindquist E.A."/>
            <person name="Lipzen A."/>
            <person name="Lundell T."/>
            <person name="Morin E."/>
            <person name="Murat C."/>
            <person name="Sun H."/>
            <person name="Tunlid A."/>
            <person name="Henrissat B."/>
            <person name="Grigoriev I.V."/>
            <person name="Hibbett D.S."/>
            <person name="Martin F."/>
            <person name="Nordberg H.P."/>
            <person name="Cantor M.N."/>
            <person name="Hua S.X."/>
        </authorList>
    </citation>
    <scope>NUCLEOTIDE SEQUENCE [LARGE SCALE GENOMIC DNA]</scope>
    <source>
        <strain evidence="6 7">Zn</strain>
    </source>
</reference>
<dbReference type="InterPro" id="IPR027417">
    <property type="entry name" value="P-loop_NTPase"/>
</dbReference>
<dbReference type="InterPro" id="IPR011047">
    <property type="entry name" value="Quinoprotein_ADH-like_sf"/>
</dbReference>
<feature type="domain" description="AB hydrolase-1" evidence="3">
    <location>
        <begin position="38"/>
        <end position="156"/>
    </location>
</feature>
<dbReference type="PANTHER" id="PTHR10039">
    <property type="entry name" value="AMELOGENIN"/>
    <property type="match status" value="1"/>
</dbReference>
<feature type="domain" description="GPI inositol-deacylase winged helix" evidence="4">
    <location>
        <begin position="590"/>
        <end position="662"/>
    </location>
</feature>
<dbReference type="Gene3D" id="3.40.50.300">
    <property type="entry name" value="P-loop containing nucleotide triphosphate hydrolases"/>
    <property type="match status" value="1"/>
</dbReference>
<keyword evidence="7" id="KW-1185">Reference proteome</keyword>
<reference evidence="7" key="2">
    <citation type="submission" date="2015-01" db="EMBL/GenBank/DDBJ databases">
        <title>Evolutionary Origins and Diversification of the Mycorrhizal Mutualists.</title>
        <authorList>
            <consortium name="DOE Joint Genome Institute"/>
            <consortium name="Mycorrhizal Genomics Consortium"/>
            <person name="Kohler A."/>
            <person name="Kuo A."/>
            <person name="Nagy L.G."/>
            <person name="Floudas D."/>
            <person name="Copeland A."/>
            <person name="Barry K.W."/>
            <person name="Cichocki N."/>
            <person name="Veneault-Fourrey C."/>
            <person name="LaButti K."/>
            <person name="Lindquist E.A."/>
            <person name="Lipzen A."/>
            <person name="Lundell T."/>
            <person name="Morin E."/>
            <person name="Murat C."/>
            <person name="Riley R."/>
            <person name="Ohm R."/>
            <person name="Sun H."/>
            <person name="Tunlid A."/>
            <person name="Henrissat B."/>
            <person name="Grigoriev I.V."/>
            <person name="Hibbett D.S."/>
            <person name="Martin F."/>
        </authorList>
    </citation>
    <scope>NUCLEOTIDE SEQUENCE [LARGE SCALE GENOMIC DNA]</scope>
    <source>
        <strain evidence="7">Zn</strain>
    </source>
</reference>
<evidence type="ECO:0000256" key="1">
    <source>
        <dbReference type="ARBA" id="ARBA00022737"/>
    </source>
</evidence>
<organism evidence="6 7">
    <name type="scientific">Oidiodendron maius (strain Zn)</name>
    <dbReference type="NCBI Taxonomy" id="913774"/>
    <lineage>
        <taxon>Eukaryota</taxon>
        <taxon>Fungi</taxon>
        <taxon>Dikarya</taxon>
        <taxon>Ascomycota</taxon>
        <taxon>Pezizomycotina</taxon>
        <taxon>Leotiomycetes</taxon>
        <taxon>Leotiomycetes incertae sedis</taxon>
        <taxon>Myxotrichaceae</taxon>
        <taxon>Oidiodendron</taxon>
    </lineage>
</organism>
<dbReference type="InterPro" id="IPR029058">
    <property type="entry name" value="AB_hydrolase_fold"/>
</dbReference>
<dbReference type="Gene3D" id="2.130.10.10">
    <property type="entry name" value="YVTN repeat-like/Quinoprotein amine dehydrogenase"/>
    <property type="match status" value="3"/>
</dbReference>
<dbReference type="SMART" id="SM00320">
    <property type="entry name" value="WD40"/>
    <property type="match status" value="5"/>
</dbReference>
<dbReference type="InterPro" id="IPR015943">
    <property type="entry name" value="WD40/YVTN_repeat-like_dom_sf"/>
</dbReference>
<dbReference type="SUPFAM" id="SSF50998">
    <property type="entry name" value="Quinoprotein alcohol dehydrogenase-like"/>
    <property type="match status" value="1"/>
</dbReference>
<keyword evidence="1" id="KW-0677">Repeat</keyword>
<dbReference type="InParanoid" id="A0A0C3C2W4"/>
<sequence length="1531" mass="172229">MPDHGPSLFPPPELRENENPNGLSVIYQPKDGPPCIDIVLVHGLGGHSQDTWKWTRQPQCFWPRLICSKAPFQRARVLTFGYRAPGFKTLSRKSTADIADFALDLLCHLRDGTQDIPIVFVAHSMGGIVVQEACNLGINHDDYRNIVQSTFSVFFMGTPHEGSALADKYTDFMRYARLGVEPYVRTLRLYSGELEQINTRFQKLPQMPRILSFYETLQTGVWPLLQTVVEKDSSVLNVPGEVKVPMETDHRNIVRYPNLHDPIPRKFLNRLARCIVDSGPWKSSAWRLPPEQKARILRNWLGVEGAPVEDVSFFSSKLEPRTCDWIKSNREFQAFLNNRSLKQPIALWVYGMPGSGKSVLASSIVQHIKDDLELPCQYFFFREEEPSKKSMVSLLKSLAFQMSSHSRQFYEHLLGLPSHKDCLDSNNPKAIWAEIFAAEMSNLEDAYLHPIYWVIDGLDVCDTAESFVSWLSDSPLSTIPLRILILSRWTEGIADAMTRQQTPFIDLDAASAKRDALQLFVEINIGKSHPLFNNIIKDAQGNFEWAHLVTENLLHRYKELSAAEATDRAEKKFMAVWKNITIDLSARWGAHDRLVAQSTLTWVTYGRFPPTAKQVGEALMFQGIGKYNTNDLKRICGAFVMVDELSCLRFRHQSARQFLASAGGYGLCPDPISANKHLLKSCLERALSAPVDRVDYSQDSDSFLFYAITCWQYHLQHCVADVGNELLDMMEEFFTGRAVVNWIHILARIEQLDLMRSTANALAALRLSRSAVAEKHALDSILEGWTTELVMILGKFGDRLLKHPRAIFDAVHPFCPQDSLIRGQLTRGRNAFPITIKGISNLPWDDTIARLSVSQTSSLVVCTGDYVAISSTSREGIITIMSSSNFSDVETISHGERVRTMRFSNSGKMLATYGYTTVKVWQIDVVRQLRTFEAPPAVQLMDMTFQKGDLAVLACVNDGDIWKFPLLGSETTGEVLDSLCNSSDGGDPMPPVSAAFNHDGTQIAASYRDLPLRAWSLSGTCLFRERQEPVWDSGKKSRSQVEKIQWTSNPDRILIRLQNRSLWGWNPELRSEPQFINSGVADIEGSPTRPFFVTSDDQCRWDIWKASDLSLVYRGGCEDNIRCLAICPRGRRVYGLQGSSCDVWEPNILVALAGNGEERSLAALHVLSTPGKKRVHIEPVTRLPVEKLSISSRTSIYCTAHSRGELRIFDTGGKELCKVTESYSNTIIDLAWSNNEKFLAVLDVSHSSRVFEISTDQSTCTLVAETKLQGPIHQLLFKSDDNSILGASEKSIIVWTFREKSPAKLLCPISGAYRWISHPIEARYLLGISSRTICVMEWDTLEQVTQLDMSLAETPDTRAEIPEKTLKVIKPPQVVNIFESGDQSSLLVQTATEPNPRDIDLFFINVSDLQIASRGPGQEIKVRRYSPVLLKMVTRPLGLIGVNGWEDCATNRVSNILVFLDMNGWLCTFHNGIVREHFFLPRSWLHPDSLDLARVTASGTLFAPKDGAVGIIMNGFRNILSHKRLDKTVDK</sequence>
<proteinExistence type="predicted"/>
<dbReference type="InterPro" id="IPR000073">
    <property type="entry name" value="AB_hydrolase_1"/>
</dbReference>
<evidence type="ECO:0000313" key="7">
    <source>
        <dbReference type="Proteomes" id="UP000054321"/>
    </source>
</evidence>
<accession>A0A0C3C2W4</accession>
<gene>
    <name evidence="6" type="ORF">OIDMADRAFT_184828</name>
</gene>
<dbReference type="InterPro" id="IPR001680">
    <property type="entry name" value="WD40_rpt"/>
</dbReference>
<dbReference type="InterPro" id="IPR056884">
    <property type="entry name" value="NPHP3-like_N"/>
</dbReference>
<dbReference type="SUPFAM" id="SSF53474">
    <property type="entry name" value="alpha/beta-Hydrolases"/>
    <property type="match status" value="1"/>
</dbReference>
<evidence type="ECO:0000256" key="2">
    <source>
        <dbReference type="SAM" id="MobiDB-lite"/>
    </source>
</evidence>
<dbReference type="HOGENOM" id="CLU_001384_2_0_1"/>
<feature type="region of interest" description="Disordered" evidence="2">
    <location>
        <begin position="1"/>
        <end position="23"/>
    </location>
</feature>
<dbReference type="Pfam" id="PF22939">
    <property type="entry name" value="WHD_GPIID"/>
    <property type="match status" value="1"/>
</dbReference>
<dbReference type="Pfam" id="PF12697">
    <property type="entry name" value="Abhydrolase_6"/>
    <property type="match status" value="1"/>
</dbReference>
<dbReference type="Gene3D" id="3.40.50.1820">
    <property type="entry name" value="alpha/beta hydrolase"/>
    <property type="match status" value="1"/>
</dbReference>
<dbReference type="EMBL" id="KN832898">
    <property type="protein sequence ID" value="KIM93223.1"/>
    <property type="molecule type" value="Genomic_DNA"/>
</dbReference>
<name>A0A0C3C2W4_OIDMZ</name>
<dbReference type="PANTHER" id="PTHR10039:SF17">
    <property type="entry name" value="FUNGAL STAND N-TERMINAL GOODBYE DOMAIN-CONTAINING PROTEIN-RELATED"/>
    <property type="match status" value="1"/>
</dbReference>
<evidence type="ECO:0000259" key="4">
    <source>
        <dbReference type="Pfam" id="PF22939"/>
    </source>
</evidence>